<dbReference type="GO" id="GO:0046872">
    <property type="term" value="F:metal ion binding"/>
    <property type="evidence" value="ECO:0007669"/>
    <property type="project" value="UniProtKB-KW"/>
</dbReference>
<dbReference type="OrthoDB" id="9782876at2"/>
<accession>A0A1H8D5G7</accession>
<dbReference type="STRING" id="917.SAMN05216326_10648"/>
<dbReference type="Proteomes" id="UP000199459">
    <property type="component" value="Unassembled WGS sequence"/>
</dbReference>
<dbReference type="SUPFAM" id="SSF53187">
    <property type="entry name" value="Zn-dependent exopeptidases"/>
    <property type="match status" value="1"/>
</dbReference>
<reference evidence="1 2" key="1">
    <citation type="submission" date="2016-10" db="EMBL/GenBank/DDBJ databases">
        <authorList>
            <person name="de Groot N.N."/>
        </authorList>
    </citation>
    <scope>NUCLEOTIDE SEQUENCE [LARGE SCALE GENOMIC DNA]</scope>
    <source>
        <strain evidence="1 2">Nm22</strain>
    </source>
</reference>
<dbReference type="AlphaFoldDB" id="A0A1H8D5G7"/>
<dbReference type="CDD" id="cd06256">
    <property type="entry name" value="M14_ASTE_ASPA-like"/>
    <property type="match status" value="1"/>
</dbReference>
<gene>
    <name evidence="1" type="ORF">SAMN05216325_10656</name>
</gene>
<proteinExistence type="predicted"/>
<sequence length="349" mass="40039">MLTIRQDIPEGLLSLQAHELYKQLDGPTLFQLPGRRTPPIFISVLLHGNEPVGWNAIRDILYRFQNRELPRALSLFIGNIEAARFRQRHLEHQPDFNRIWLFDTDHLSNTISSMPEYRMAHQVYETTTAEGLFASVDVHNNTGLNPHYACVNRLETPFLHLAVLFSRTVIYFTRPQGVLSLAFSRHVPSVTLECGQPDNPLGEAHAIEYLTACMNLAEIPTHEVSRNDIELFHTVAVVRIAPGKTVGFQEDEPDLRLIDNIDHLNFRELPHNTLIGWQKNQSELVLRTADERDREVSDRYFHLDGDTLRISRPVMPSMLTRNIQVIHQDCLCYLMERLTLPEQVAAAGE</sequence>
<evidence type="ECO:0000313" key="1">
    <source>
        <dbReference type="EMBL" id="SEN02432.1"/>
    </source>
</evidence>
<dbReference type="Gene3D" id="3.40.630.10">
    <property type="entry name" value="Zn peptidases"/>
    <property type="match status" value="1"/>
</dbReference>
<evidence type="ECO:0000313" key="2">
    <source>
        <dbReference type="Proteomes" id="UP000199459"/>
    </source>
</evidence>
<name>A0A1H8D5G7_9PROT</name>
<dbReference type="EMBL" id="FOCP01000006">
    <property type="protein sequence ID" value="SEN02432.1"/>
    <property type="molecule type" value="Genomic_DNA"/>
</dbReference>
<organism evidence="1 2">
    <name type="scientific">Nitrosomonas marina</name>
    <dbReference type="NCBI Taxonomy" id="917"/>
    <lineage>
        <taxon>Bacteria</taxon>
        <taxon>Pseudomonadati</taxon>
        <taxon>Pseudomonadota</taxon>
        <taxon>Betaproteobacteria</taxon>
        <taxon>Nitrosomonadales</taxon>
        <taxon>Nitrosomonadaceae</taxon>
        <taxon>Nitrosomonas</taxon>
    </lineage>
</organism>
<protein>
    <submittedName>
        <fullName evidence="1">Succinylglutamate desuccinylase</fullName>
    </submittedName>
</protein>
<dbReference type="RefSeq" id="WP_090629322.1">
    <property type="nucleotide sequence ID" value="NZ_FOCP01000006.1"/>
</dbReference>
<dbReference type="GO" id="GO:0016788">
    <property type="term" value="F:hydrolase activity, acting on ester bonds"/>
    <property type="evidence" value="ECO:0007669"/>
    <property type="project" value="InterPro"/>
</dbReference>